<evidence type="ECO:0000313" key="3">
    <source>
        <dbReference type="EMBL" id="KAF2711851.1"/>
    </source>
</evidence>
<gene>
    <name evidence="3" type="ORF">K504DRAFT_489640</name>
</gene>
<dbReference type="EMBL" id="MU005767">
    <property type="protein sequence ID" value="KAF2711851.1"/>
    <property type="molecule type" value="Genomic_DNA"/>
</dbReference>
<organism evidence="3 4">
    <name type="scientific">Pleomassaria siparia CBS 279.74</name>
    <dbReference type="NCBI Taxonomy" id="1314801"/>
    <lineage>
        <taxon>Eukaryota</taxon>
        <taxon>Fungi</taxon>
        <taxon>Dikarya</taxon>
        <taxon>Ascomycota</taxon>
        <taxon>Pezizomycotina</taxon>
        <taxon>Dothideomycetes</taxon>
        <taxon>Pleosporomycetidae</taxon>
        <taxon>Pleosporales</taxon>
        <taxon>Pleomassariaceae</taxon>
        <taxon>Pleomassaria</taxon>
    </lineage>
</organism>
<dbReference type="Proteomes" id="UP000799428">
    <property type="component" value="Unassembled WGS sequence"/>
</dbReference>
<dbReference type="OrthoDB" id="3800069at2759"/>
<keyword evidence="4" id="KW-1185">Reference proteome</keyword>
<accession>A0A6G1KHG9</accession>
<dbReference type="AlphaFoldDB" id="A0A6G1KHG9"/>
<keyword evidence="2" id="KW-0812">Transmembrane</keyword>
<feature type="transmembrane region" description="Helical" evidence="2">
    <location>
        <begin position="186"/>
        <end position="210"/>
    </location>
</feature>
<sequence length="406" mass="46175">MTRVRLTLQYVPLLGSDEPTLNAELLSRASYSRNLIRHVHVGQERGTGSKRVDCMYGRQSQVIFTQYIIFLMRVGVTWQERANNTPVFKSLLHPSHPIPQHPNPLNTTQPTTNSHPSSYPPMMKQTTASTAFSAAKHHCFLYGLIFITSFLATLMMLWHISTAHLIDNYDMPPEWSRTFIKAQFPVWRIAMWVALFSIVPLNIIHALLALDFYAGLVHPWGQDKAMNKTSRDDDAESTTSNPHGANTPPNTKRDPSTATLTTGRSPRQTPSSFRLTSTLHRQSPSSLTTPSLFPQPHSAAQLPTILTPPKTCHPFFRPTLSSYLHRLLTLYDTLLIALLLSHMVITFRTLHRNTHLCSYDHIGHYDPLWGISSNYFPPPTEKVVGDQKIVIKNWRMERPKLDLETR</sequence>
<feature type="region of interest" description="Disordered" evidence="1">
    <location>
        <begin position="226"/>
        <end position="294"/>
    </location>
</feature>
<feature type="compositionally biased region" description="Low complexity" evidence="1">
    <location>
        <begin position="103"/>
        <end position="113"/>
    </location>
</feature>
<proteinExistence type="predicted"/>
<name>A0A6G1KHG9_9PLEO</name>
<evidence type="ECO:0000256" key="2">
    <source>
        <dbReference type="SAM" id="Phobius"/>
    </source>
</evidence>
<keyword evidence="2" id="KW-0472">Membrane</keyword>
<reference evidence="3" key="1">
    <citation type="journal article" date="2020" name="Stud. Mycol.">
        <title>101 Dothideomycetes genomes: a test case for predicting lifestyles and emergence of pathogens.</title>
        <authorList>
            <person name="Haridas S."/>
            <person name="Albert R."/>
            <person name="Binder M."/>
            <person name="Bloem J."/>
            <person name="Labutti K."/>
            <person name="Salamov A."/>
            <person name="Andreopoulos B."/>
            <person name="Baker S."/>
            <person name="Barry K."/>
            <person name="Bills G."/>
            <person name="Bluhm B."/>
            <person name="Cannon C."/>
            <person name="Castanera R."/>
            <person name="Culley D."/>
            <person name="Daum C."/>
            <person name="Ezra D."/>
            <person name="Gonzalez J."/>
            <person name="Henrissat B."/>
            <person name="Kuo A."/>
            <person name="Liang C."/>
            <person name="Lipzen A."/>
            <person name="Lutzoni F."/>
            <person name="Magnuson J."/>
            <person name="Mondo S."/>
            <person name="Nolan M."/>
            <person name="Ohm R."/>
            <person name="Pangilinan J."/>
            <person name="Park H.-J."/>
            <person name="Ramirez L."/>
            <person name="Alfaro M."/>
            <person name="Sun H."/>
            <person name="Tritt A."/>
            <person name="Yoshinaga Y."/>
            <person name="Zwiers L.-H."/>
            <person name="Turgeon B."/>
            <person name="Goodwin S."/>
            <person name="Spatafora J."/>
            <person name="Crous P."/>
            <person name="Grigoriev I."/>
        </authorList>
    </citation>
    <scope>NUCLEOTIDE SEQUENCE</scope>
    <source>
        <strain evidence="3">CBS 279.74</strain>
    </source>
</reference>
<evidence type="ECO:0000313" key="4">
    <source>
        <dbReference type="Proteomes" id="UP000799428"/>
    </source>
</evidence>
<feature type="compositionally biased region" description="Polar residues" evidence="1">
    <location>
        <begin position="237"/>
        <end position="281"/>
    </location>
</feature>
<protein>
    <submittedName>
        <fullName evidence="3">Uncharacterized protein</fullName>
    </submittedName>
</protein>
<feature type="transmembrane region" description="Helical" evidence="2">
    <location>
        <begin position="139"/>
        <end position="166"/>
    </location>
</feature>
<feature type="compositionally biased region" description="Low complexity" evidence="1">
    <location>
        <begin position="282"/>
        <end position="294"/>
    </location>
</feature>
<evidence type="ECO:0000256" key="1">
    <source>
        <dbReference type="SAM" id="MobiDB-lite"/>
    </source>
</evidence>
<feature type="transmembrane region" description="Helical" evidence="2">
    <location>
        <begin position="327"/>
        <end position="347"/>
    </location>
</feature>
<keyword evidence="2" id="KW-1133">Transmembrane helix</keyword>
<feature type="region of interest" description="Disordered" evidence="1">
    <location>
        <begin position="99"/>
        <end position="118"/>
    </location>
</feature>